<name>A0A7Z2VPG9_9BACL</name>
<dbReference type="InterPro" id="IPR029068">
    <property type="entry name" value="Glyas_Bleomycin-R_OHBP_Dase"/>
</dbReference>
<dbReference type="RefSeq" id="WP_169282945.1">
    <property type="nucleotide sequence ID" value="NZ_CP051680.1"/>
</dbReference>
<organism evidence="3 4">
    <name type="scientific">Cohnella herbarum</name>
    <dbReference type="NCBI Taxonomy" id="2728023"/>
    <lineage>
        <taxon>Bacteria</taxon>
        <taxon>Bacillati</taxon>
        <taxon>Bacillota</taxon>
        <taxon>Bacilli</taxon>
        <taxon>Bacillales</taxon>
        <taxon>Paenibacillaceae</taxon>
        <taxon>Cohnella</taxon>
    </lineage>
</organism>
<dbReference type="Gene3D" id="3.10.180.10">
    <property type="entry name" value="2,3-Dihydroxybiphenyl 1,2-Dioxygenase, domain 1"/>
    <property type="match status" value="1"/>
</dbReference>
<dbReference type="PANTHER" id="PTHR43048:SF3">
    <property type="entry name" value="METHYLMALONYL-COA EPIMERASE, MITOCHONDRIAL"/>
    <property type="match status" value="1"/>
</dbReference>
<keyword evidence="4" id="KW-1185">Reference proteome</keyword>
<sequence length="150" mass="17094">MVNNALGNNVITQIGLLVNDIEKTSQKYAEFFGIEKPNWFWTDTADIARTEYRGEPSEARAKLAFFDMGSLQLELIEPDHNPSTWRESLERNGEGFHHIAFMVKGMKEKIAVLEAGGMQLLQKGEYTGGRYAYMDTFQDLKVLVELLEND</sequence>
<dbReference type="GO" id="GO:0046872">
    <property type="term" value="F:metal ion binding"/>
    <property type="evidence" value="ECO:0007669"/>
    <property type="project" value="UniProtKB-KW"/>
</dbReference>
<evidence type="ECO:0000256" key="1">
    <source>
        <dbReference type="ARBA" id="ARBA00022723"/>
    </source>
</evidence>
<protein>
    <submittedName>
        <fullName evidence="3">VOC family protein</fullName>
    </submittedName>
</protein>
<keyword evidence="1" id="KW-0479">Metal-binding</keyword>
<dbReference type="GO" id="GO:0004493">
    <property type="term" value="F:methylmalonyl-CoA epimerase activity"/>
    <property type="evidence" value="ECO:0007669"/>
    <property type="project" value="TreeGrafter"/>
</dbReference>
<dbReference type="KEGG" id="cheb:HH215_28350"/>
<reference evidence="3 4" key="1">
    <citation type="submission" date="2020-04" db="EMBL/GenBank/DDBJ databases">
        <title>Genome sequencing of novel species.</title>
        <authorList>
            <person name="Heo J."/>
            <person name="Kim S.-J."/>
            <person name="Kim J.-S."/>
            <person name="Hong S.-B."/>
            <person name="Kwon S.-W."/>
        </authorList>
    </citation>
    <scope>NUCLEOTIDE SEQUENCE [LARGE SCALE GENOMIC DNA]</scope>
    <source>
        <strain evidence="3 4">MFER-1</strain>
    </source>
</reference>
<gene>
    <name evidence="3" type="ORF">HH215_28350</name>
</gene>
<dbReference type="InterPro" id="IPR037523">
    <property type="entry name" value="VOC_core"/>
</dbReference>
<dbReference type="InterPro" id="IPR051785">
    <property type="entry name" value="MMCE/EMCE_epimerase"/>
</dbReference>
<dbReference type="EMBL" id="CP051680">
    <property type="protein sequence ID" value="QJD86699.1"/>
    <property type="molecule type" value="Genomic_DNA"/>
</dbReference>
<dbReference type="SUPFAM" id="SSF54593">
    <property type="entry name" value="Glyoxalase/Bleomycin resistance protein/Dihydroxybiphenyl dioxygenase"/>
    <property type="match status" value="1"/>
</dbReference>
<evidence type="ECO:0000259" key="2">
    <source>
        <dbReference type="PROSITE" id="PS51819"/>
    </source>
</evidence>
<dbReference type="GO" id="GO:0046491">
    <property type="term" value="P:L-methylmalonyl-CoA metabolic process"/>
    <property type="evidence" value="ECO:0007669"/>
    <property type="project" value="TreeGrafter"/>
</dbReference>
<proteinExistence type="predicted"/>
<feature type="domain" description="VOC" evidence="2">
    <location>
        <begin position="10"/>
        <end position="149"/>
    </location>
</feature>
<dbReference type="PANTHER" id="PTHR43048">
    <property type="entry name" value="METHYLMALONYL-COA EPIMERASE"/>
    <property type="match status" value="1"/>
</dbReference>
<evidence type="ECO:0000313" key="3">
    <source>
        <dbReference type="EMBL" id="QJD86699.1"/>
    </source>
</evidence>
<evidence type="ECO:0000313" key="4">
    <source>
        <dbReference type="Proteomes" id="UP000502248"/>
    </source>
</evidence>
<dbReference type="Pfam" id="PF13669">
    <property type="entry name" value="Glyoxalase_4"/>
    <property type="match status" value="1"/>
</dbReference>
<dbReference type="Proteomes" id="UP000502248">
    <property type="component" value="Chromosome"/>
</dbReference>
<dbReference type="AlphaFoldDB" id="A0A7Z2VPG9"/>
<accession>A0A7Z2VPG9</accession>
<dbReference type="PROSITE" id="PS51819">
    <property type="entry name" value="VOC"/>
    <property type="match status" value="1"/>
</dbReference>